<comment type="caution">
    <text evidence="2">The sequence shown here is derived from an EMBL/GenBank/DDBJ whole genome shotgun (WGS) entry which is preliminary data.</text>
</comment>
<accession>K6WVL9</accession>
<sequence length="87" mass="9376">MTAYRPKEPSEGRTFRGGPGVSEPLSSRLELESADYDSAGSANGQTTRIKPGQAADDPLIAILATHKQAVDDAEDMAERLREKFDLA</sequence>
<dbReference type="EMBL" id="BAHC01000110">
    <property type="protein sequence ID" value="GAB90604.1"/>
    <property type="molecule type" value="Genomic_DNA"/>
</dbReference>
<proteinExistence type="predicted"/>
<organism evidence="2 3">
    <name type="scientific">Gordonia rhizosphera NBRC 16068</name>
    <dbReference type="NCBI Taxonomy" id="1108045"/>
    <lineage>
        <taxon>Bacteria</taxon>
        <taxon>Bacillati</taxon>
        <taxon>Actinomycetota</taxon>
        <taxon>Actinomycetes</taxon>
        <taxon>Mycobacteriales</taxon>
        <taxon>Gordoniaceae</taxon>
        <taxon>Gordonia</taxon>
    </lineage>
</organism>
<feature type="compositionally biased region" description="Basic and acidic residues" evidence="1">
    <location>
        <begin position="1"/>
        <end position="14"/>
    </location>
</feature>
<feature type="region of interest" description="Disordered" evidence="1">
    <location>
        <begin position="1"/>
        <end position="26"/>
    </location>
</feature>
<name>K6WVL9_9ACTN</name>
<gene>
    <name evidence="2" type="ORF">GORHZ_110_00160</name>
</gene>
<dbReference type="Proteomes" id="UP000008363">
    <property type="component" value="Unassembled WGS sequence"/>
</dbReference>
<evidence type="ECO:0000256" key="1">
    <source>
        <dbReference type="SAM" id="MobiDB-lite"/>
    </source>
</evidence>
<evidence type="ECO:0000313" key="3">
    <source>
        <dbReference type="Proteomes" id="UP000008363"/>
    </source>
</evidence>
<keyword evidence="3" id="KW-1185">Reference proteome</keyword>
<reference evidence="2 3" key="1">
    <citation type="submission" date="2012-08" db="EMBL/GenBank/DDBJ databases">
        <title>Whole genome shotgun sequence of Gordonia rhizosphera NBRC 16068.</title>
        <authorList>
            <person name="Takarada H."/>
            <person name="Isaki S."/>
            <person name="Hosoyama A."/>
            <person name="Tsuchikane K."/>
            <person name="Katsumata H."/>
            <person name="Baba S."/>
            <person name="Ohji S."/>
            <person name="Yamazaki S."/>
            <person name="Fujita N."/>
        </authorList>
    </citation>
    <scope>NUCLEOTIDE SEQUENCE [LARGE SCALE GENOMIC DNA]</scope>
    <source>
        <strain evidence="2 3">NBRC 16068</strain>
    </source>
</reference>
<dbReference type="AlphaFoldDB" id="K6WVL9"/>
<protein>
    <submittedName>
        <fullName evidence="2">Uncharacterized protein</fullName>
    </submittedName>
</protein>
<evidence type="ECO:0000313" key="2">
    <source>
        <dbReference type="EMBL" id="GAB90604.1"/>
    </source>
</evidence>
<dbReference type="STRING" id="1108045.GORHZ_110_00160"/>